<dbReference type="InterPro" id="IPR031359">
    <property type="entry name" value="NACHT_N"/>
</dbReference>
<organism evidence="3 4">
    <name type="scientific">Claviceps africana</name>
    <dbReference type="NCBI Taxonomy" id="83212"/>
    <lineage>
        <taxon>Eukaryota</taxon>
        <taxon>Fungi</taxon>
        <taxon>Dikarya</taxon>
        <taxon>Ascomycota</taxon>
        <taxon>Pezizomycotina</taxon>
        <taxon>Sordariomycetes</taxon>
        <taxon>Hypocreomycetidae</taxon>
        <taxon>Hypocreales</taxon>
        <taxon>Clavicipitaceae</taxon>
        <taxon>Claviceps</taxon>
    </lineage>
</organism>
<dbReference type="OrthoDB" id="4919232at2759"/>
<protein>
    <recommendedName>
        <fullName evidence="2">NWD NACHT-NTPase N-terminal domain-containing protein</fullName>
    </recommendedName>
</protein>
<dbReference type="Proteomes" id="UP000811619">
    <property type="component" value="Unassembled WGS sequence"/>
</dbReference>
<comment type="caution">
    <text evidence="3">The sequence shown here is derived from an EMBL/GenBank/DDBJ whole genome shotgun (WGS) entry which is preliminary data.</text>
</comment>
<evidence type="ECO:0000313" key="3">
    <source>
        <dbReference type="EMBL" id="KAG5916210.1"/>
    </source>
</evidence>
<keyword evidence="4" id="KW-1185">Reference proteome</keyword>
<evidence type="ECO:0000259" key="2">
    <source>
        <dbReference type="Pfam" id="PF17100"/>
    </source>
</evidence>
<dbReference type="EMBL" id="SRPY01000911">
    <property type="protein sequence ID" value="KAG5916210.1"/>
    <property type="molecule type" value="Genomic_DNA"/>
</dbReference>
<accession>A0A8K0J0S4</accession>
<dbReference type="Pfam" id="PF17100">
    <property type="entry name" value="NACHT_N"/>
    <property type="match status" value="1"/>
</dbReference>
<feature type="region of interest" description="Disordered" evidence="1">
    <location>
        <begin position="328"/>
        <end position="353"/>
    </location>
</feature>
<sequence length="353" mass="39470">METKDNYATGTRTIRRLVGRLRGNSSSMGREATISHEYNPATPRTSPFGVCTGPACQSFESQSTFFTRSRRHRNGSQSKDAQHCLDVWNAAYDALRNDRRCSGLVVAYENIISQELPDHLKMGGLNSSFRGKSADERQCLLQEITAAGLKKRRGSSTSPADDLAKKILNSARDQVGRVASEYDAAFVAWTGFCTLTPLLLDAIVLRPSFRNGLVHVVGRIPWYMHAAHLLDARYWTDDDRFRKTQQATRDTLVKLNRKVLEFEMNCVCATASAWNAAARNVVEWNMMDQLMNNIKELDEQVIETIKLNCAEKTRDNLLAQYRDMDPVSPSTGHGLSGADAMGLGEARTENRSK</sequence>
<reference evidence="3" key="1">
    <citation type="journal article" date="2020" name="bioRxiv">
        <title>Whole genome comparisons of ergot fungi reveals the divergence and evolution of species within the genus Claviceps are the result of varying mechanisms driving genome evolution and host range expansion.</title>
        <authorList>
            <person name="Wyka S.A."/>
            <person name="Mondo S.J."/>
            <person name="Liu M."/>
            <person name="Dettman J."/>
            <person name="Nalam V."/>
            <person name="Broders K.D."/>
        </authorList>
    </citation>
    <scope>NUCLEOTIDE SEQUENCE</scope>
    <source>
        <strain evidence="3">CCC 489</strain>
    </source>
</reference>
<evidence type="ECO:0000313" key="4">
    <source>
        <dbReference type="Proteomes" id="UP000811619"/>
    </source>
</evidence>
<gene>
    <name evidence="3" type="ORF">E4U42_007771</name>
</gene>
<name>A0A8K0J0S4_9HYPO</name>
<proteinExistence type="predicted"/>
<dbReference type="AlphaFoldDB" id="A0A8K0J0S4"/>
<feature type="domain" description="NWD NACHT-NTPase N-terminal" evidence="2">
    <location>
        <begin position="87"/>
        <end position="301"/>
    </location>
</feature>
<evidence type="ECO:0000256" key="1">
    <source>
        <dbReference type="SAM" id="MobiDB-lite"/>
    </source>
</evidence>